<feature type="chain" id="PRO_5040841029" evidence="1">
    <location>
        <begin position="21"/>
        <end position="261"/>
    </location>
</feature>
<reference evidence="3 5" key="1">
    <citation type="submission" date="2022-07" db="EMBL/GenBank/DDBJ databases">
        <authorList>
            <person name="Criscuolo A."/>
        </authorList>
    </citation>
    <scope>NUCLEOTIDE SEQUENCE</scope>
    <source>
        <strain evidence="5">CIP 111951</strain>
        <strain evidence="3">CIP111854</strain>
        <strain evidence="2">CIP111951</strain>
    </source>
</reference>
<name>A0A9W4QU20_9GAMM</name>
<protein>
    <submittedName>
        <fullName evidence="3">Uncharacterized protein</fullName>
    </submittedName>
</protein>
<keyword evidence="4" id="KW-1185">Reference proteome</keyword>
<evidence type="ECO:0000256" key="1">
    <source>
        <dbReference type="SAM" id="SignalP"/>
    </source>
</evidence>
<proteinExistence type="predicted"/>
<dbReference type="AlphaFoldDB" id="A0A9W4QU20"/>
<evidence type="ECO:0000313" key="5">
    <source>
        <dbReference type="Proteomes" id="UP001152485"/>
    </source>
</evidence>
<sequence length="261" mass="28710">MKKSLLLALLLGMPSTHILAAGEGACALPSAGEEIVTEDFRGGANLSAEQRLRQEVSQEARYWSLSKSNSNVFKLSKSRLRSAAAYAKAETKIGDQLMQTEGHINIPVRYSNVKNESWITTVESGDGESLYRINDIDKYMDRVEVEYAKLGERVNPLTRKYIQEYLLFENDGETLWTDGGRLLSEPKGLPGMHAEVQAFNRILNLSEDAGVVLSEGELNSITLATARVNALENLSGIDFGACPNCYGILSRTGINIVTDDF</sequence>
<accession>A0A9W4QU20</accession>
<dbReference type="Proteomes" id="UP001152485">
    <property type="component" value="Unassembled WGS sequence"/>
</dbReference>
<dbReference type="EMBL" id="CAMAPC010000003">
    <property type="protein sequence ID" value="CAH9052920.1"/>
    <property type="molecule type" value="Genomic_DNA"/>
</dbReference>
<dbReference type="EMBL" id="CAMAPD010000001">
    <property type="protein sequence ID" value="CAH9049845.1"/>
    <property type="molecule type" value="Genomic_DNA"/>
</dbReference>
<dbReference type="Pfam" id="PF14431">
    <property type="entry name" value="YwqJ-deaminase"/>
    <property type="match status" value="1"/>
</dbReference>
<dbReference type="InterPro" id="IPR025968">
    <property type="entry name" value="YwqJ_deaminase"/>
</dbReference>
<comment type="caution">
    <text evidence="3">The sequence shown here is derived from an EMBL/GenBank/DDBJ whole genome shotgun (WGS) entry which is preliminary data.</text>
</comment>
<evidence type="ECO:0000313" key="4">
    <source>
        <dbReference type="Proteomes" id="UP001152467"/>
    </source>
</evidence>
<evidence type="ECO:0000313" key="2">
    <source>
        <dbReference type="EMBL" id="CAH9049845.1"/>
    </source>
</evidence>
<dbReference type="RefSeq" id="WP_261591261.1">
    <property type="nucleotide sequence ID" value="NZ_CAMAPC010000003.1"/>
</dbReference>
<organism evidence="3 4">
    <name type="scientific">Pseudoalteromonas holothuriae</name>
    <dbReference type="NCBI Taxonomy" id="2963714"/>
    <lineage>
        <taxon>Bacteria</taxon>
        <taxon>Pseudomonadati</taxon>
        <taxon>Pseudomonadota</taxon>
        <taxon>Gammaproteobacteria</taxon>
        <taxon>Alteromonadales</taxon>
        <taxon>Pseudoalteromonadaceae</taxon>
        <taxon>Pseudoalteromonas</taxon>
    </lineage>
</organism>
<dbReference type="Proteomes" id="UP001152467">
    <property type="component" value="Unassembled WGS sequence"/>
</dbReference>
<evidence type="ECO:0000313" key="3">
    <source>
        <dbReference type="EMBL" id="CAH9052920.1"/>
    </source>
</evidence>
<feature type="signal peptide" evidence="1">
    <location>
        <begin position="1"/>
        <end position="20"/>
    </location>
</feature>
<gene>
    <name evidence="3" type="ORF">PSECIP111854_01068</name>
    <name evidence="2" type="ORF">PSECIP111951_00052</name>
</gene>
<keyword evidence="1" id="KW-0732">Signal</keyword>